<proteinExistence type="predicted"/>
<organism evidence="2 3">
    <name type="scientific">Phenylobacterium conjunctum</name>
    <dbReference type="NCBI Taxonomy" id="1298959"/>
    <lineage>
        <taxon>Bacteria</taxon>
        <taxon>Pseudomonadati</taxon>
        <taxon>Pseudomonadota</taxon>
        <taxon>Alphaproteobacteria</taxon>
        <taxon>Caulobacterales</taxon>
        <taxon>Caulobacteraceae</taxon>
        <taxon>Phenylobacterium</taxon>
    </lineage>
</organism>
<dbReference type="PROSITE" id="PS50943">
    <property type="entry name" value="HTH_CROC1"/>
    <property type="match status" value="1"/>
</dbReference>
<accession>A0ABW3SX52</accession>
<dbReference type="EMBL" id="JBHTLQ010000002">
    <property type="protein sequence ID" value="MFD1189243.1"/>
    <property type="molecule type" value="Genomic_DNA"/>
</dbReference>
<evidence type="ECO:0000313" key="3">
    <source>
        <dbReference type="Proteomes" id="UP001597216"/>
    </source>
</evidence>
<dbReference type="SUPFAM" id="SSF47413">
    <property type="entry name" value="lambda repressor-like DNA-binding domains"/>
    <property type="match status" value="1"/>
</dbReference>
<gene>
    <name evidence="2" type="ORF">ACFQ27_01510</name>
</gene>
<comment type="caution">
    <text evidence="2">The sequence shown here is derived from an EMBL/GenBank/DDBJ whole genome shotgun (WGS) entry which is preliminary data.</text>
</comment>
<keyword evidence="3" id="KW-1185">Reference proteome</keyword>
<dbReference type="Pfam" id="PF13744">
    <property type="entry name" value="HTH_37"/>
    <property type="match status" value="1"/>
</dbReference>
<dbReference type="InterPro" id="IPR001387">
    <property type="entry name" value="Cro/C1-type_HTH"/>
</dbReference>
<evidence type="ECO:0000259" key="1">
    <source>
        <dbReference type="PROSITE" id="PS50943"/>
    </source>
</evidence>
<dbReference type="Proteomes" id="UP001597216">
    <property type="component" value="Unassembled WGS sequence"/>
</dbReference>
<feature type="domain" description="HTH cro/C1-type" evidence="1">
    <location>
        <begin position="34"/>
        <end position="64"/>
    </location>
</feature>
<dbReference type="RefSeq" id="WP_377352110.1">
    <property type="nucleotide sequence ID" value="NZ_JBHTLQ010000002.1"/>
</dbReference>
<protein>
    <submittedName>
        <fullName evidence="2">XRE family transcriptional regulator</fullName>
    </submittedName>
</protein>
<dbReference type="InterPro" id="IPR039554">
    <property type="entry name" value="HigA2-like_HTH"/>
</dbReference>
<name>A0ABW3SX52_9CAUL</name>
<dbReference type="CDD" id="cd00093">
    <property type="entry name" value="HTH_XRE"/>
    <property type="match status" value="1"/>
</dbReference>
<reference evidence="3" key="1">
    <citation type="journal article" date="2019" name="Int. J. Syst. Evol. Microbiol.">
        <title>The Global Catalogue of Microorganisms (GCM) 10K type strain sequencing project: providing services to taxonomists for standard genome sequencing and annotation.</title>
        <authorList>
            <consortium name="The Broad Institute Genomics Platform"/>
            <consortium name="The Broad Institute Genome Sequencing Center for Infectious Disease"/>
            <person name="Wu L."/>
            <person name="Ma J."/>
        </authorList>
    </citation>
    <scope>NUCLEOTIDE SEQUENCE [LARGE SCALE GENOMIC DNA]</scope>
    <source>
        <strain evidence="3">CCUG 55074</strain>
    </source>
</reference>
<dbReference type="Gene3D" id="1.10.260.40">
    <property type="entry name" value="lambda repressor-like DNA-binding domains"/>
    <property type="match status" value="1"/>
</dbReference>
<dbReference type="InterPro" id="IPR010982">
    <property type="entry name" value="Lambda_DNA-bd_dom_sf"/>
</dbReference>
<evidence type="ECO:0000313" key="2">
    <source>
        <dbReference type="EMBL" id="MFD1189243.1"/>
    </source>
</evidence>
<sequence length="111" mass="12011">MARTTEDLLAALPPARRAKVEARAKEMIAEVEGLTAVRKLAGKTQAQLAATLGIKQPSVQKMEKQADLYVSTLRRFVEAAGGTVEIRIKLPGQPPVTLGGFEDLRERGEIS</sequence>